<dbReference type="AlphaFoldDB" id="A0AAU9CYQ2"/>
<keyword evidence="5" id="KW-0274">FAD</keyword>
<dbReference type="GO" id="GO:0046872">
    <property type="term" value="F:metal ion binding"/>
    <property type="evidence" value="ECO:0007669"/>
    <property type="project" value="UniProtKB-KW"/>
</dbReference>
<dbReference type="InterPro" id="IPR001041">
    <property type="entry name" value="2Fe-2S_ferredoxin-type"/>
</dbReference>
<evidence type="ECO:0000259" key="9">
    <source>
        <dbReference type="PROSITE" id="PS51085"/>
    </source>
</evidence>
<dbReference type="SUPFAM" id="SSF52343">
    <property type="entry name" value="Ferredoxin reductase-like, C-terminal NADP-linked domain"/>
    <property type="match status" value="1"/>
</dbReference>
<dbReference type="InterPro" id="IPR017927">
    <property type="entry name" value="FAD-bd_FR_type"/>
</dbReference>
<dbReference type="InterPro" id="IPR039261">
    <property type="entry name" value="FNR_nucleotide-bd"/>
</dbReference>
<dbReference type="GO" id="GO:0050660">
    <property type="term" value="F:flavin adenine dinucleotide binding"/>
    <property type="evidence" value="ECO:0007669"/>
    <property type="project" value="TreeGrafter"/>
</dbReference>
<evidence type="ECO:0000313" key="12">
    <source>
        <dbReference type="Proteomes" id="UP001348817"/>
    </source>
</evidence>
<protein>
    <submittedName>
        <fullName evidence="11">Phenylacetic acid degradation protein</fullName>
    </submittedName>
</protein>
<keyword evidence="4" id="KW-0479">Metal-binding</keyword>
<dbReference type="PROSITE" id="PS00197">
    <property type="entry name" value="2FE2S_FER_1"/>
    <property type="match status" value="1"/>
</dbReference>
<evidence type="ECO:0000313" key="11">
    <source>
        <dbReference type="EMBL" id="BDD10597.1"/>
    </source>
</evidence>
<dbReference type="SUPFAM" id="SSF63380">
    <property type="entry name" value="Riboflavin synthase domain-like"/>
    <property type="match status" value="1"/>
</dbReference>
<dbReference type="Gene3D" id="3.10.20.30">
    <property type="match status" value="1"/>
</dbReference>
<dbReference type="InterPro" id="IPR001709">
    <property type="entry name" value="Flavoprot_Pyr_Nucl_cyt_Rdtase"/>
</dbReference>
<dbReference type="SUPFAM" id="SSF54292">
    <property type="entry name" value="2Fe-2S ferredoxin-like"/>
    <property type="match status" value="1"/>
</dbReference>
<dbReference type="PRINTS" id="PR00371">
    <property type="entry name" value="FPNCR"/>
</dbReference>
<evidence type="ECO:0000256" key="3">
    <source>
        <dbReference type="ARBA" id="ARBA00022714"/>
    </source>
</evidence>
<dbReference type="CDD" id="cd06214">
    <property type="entry name" value="PA_degradation_oxidoreductase_like"/>
    <property type="match status" value="1"/>
</dbReference>
<dbReference type="RefSeq" id="WP_338392141.1">
    <property type="nucleotide sequence ID" value="NZ_AP025314.1"/>
</dbReference>
<keyword evidence="3" id="KW-0001">2Fe-2S</keyword>
<dbReference type="Pfam" id="PF00175">
    <property type="entry name" value="NAD_binding_1"/>
    <property type="match status" value="1"/>
</dbReference>
<organism evidence="11 12">
    <name type="scientific">Fulvitalea axinellae</name>
    <dbReference type="NCBI Taxonomy" id="1182444"/>
    <lineage>
        <taxon>Bacteria</taxon>
        <taxon>Pseudomonadati</taxon>
        <taxon>Bacteroidota</taxon>
        <taxon>Cytophagia</taxon>
        <taxon>Cytophagales</taxon>
        <taxon>Persicobacteraceae</taxon>
        <taxon>Fulvitalea</taxon>
    </lineage>
</organism>
<dbReference type="Gene3D" id="2.40.30.10">
    <property type="entry name" value="Translation factors"/>
    <property type="match status" value="1"/>
</dbReference>
<dbReference type="InterPro" id="IPR036010">
    <property type="entry name" value="2Fe-2S_ferredoxin-like_sf"/>
</dbReference>
<sequence>MALSFFNKKRKEQPTKPLLKVEEVIRETNDTVTLVFGADHASMPYKAGQFLTLSFNLDGKEVRRAYSLCSSPESEERLAVTVKRVEGGLVSNHINDNIKVGDELEFLPPEGTFVFEPEHKAERPVVLFAAGSGITPLMSILKTALRAESGSKVVLVYTNRNEESVIFQKELSALETEHDGRFEVKHYLTRPSGEWTGKVGRLDVETVKAELDGINGEAIYYSCGPEGMMQTVTDTLLSMGVSESRIRKERFVPVENPGASEDGEPLDVPVEIIVAVDGDEYEVTVSPDQTILEAALEADVDMPYSCQSGLCTACKARCVEGKVSMEETDALTPEEVEAGDVLTCVCAPLSEGVKIIVE</sequence>
<dbReference type="PROSITE" id="PS51384">
    <property type="entry name" value="FAD_FR"/>
    <property type="match status" value="1"/>
</dbReference>
<dbReference type="PRINTS" id="PR00406">
    <property type="entry name" value="CYTB5RDTASE"/>
</dbReference>
<keyword evidence="8" id="KW-0411">Iron-sulfur</keyword>
<dbReference type="InterPro" id="IPR050415">
    <property type="entry name" value="MRET"/>
</dbReference>
<dbReference type="PANTHER" id="PTHR47354:SF8">
    <property type="entry name" value="1,2-PHENYLACETYL-COA EPOXIDASE, SUBUNIT E"/>
    <property type="match status" value="1"/>
</dbReference>
<dbReference type="InterPro" id="IPR001433">
    <property type="entry name" value="OxRdtase_FAD/NAD-bd"/>
</dbReference>
<dbReference type="InterPro" id="IPR008333">
    <property type="entry name" value="Cbr1-like_FAD-bd_dom"/>
</dbReference>
<keyword evidence="6" id="KW-0560">Oxidoreductase</keyword>
<evidence type="ECO:0000256" key="5">
    <source>
        <dbReference type="ARBA" id="ARBA00022827"/>
    </source>
</evidence>
<evidence type="ECO:0000259" key="10">
    <source>
        <dbReference type="PROSITE" id="PS51384"/>
    </source>
</evidence>
<dbReference type="InterPro" id="IPR017938">
    <property type="entry name" value="Riboflavin_synthase-like_b-brl"/>
</dbReference>
<evidence type="ECO:0000256" key="7">
    <source>
        <dbReference type="ARBA" id="ARBA00023004"/>
    </source>
</evidence>
<keyword evidence="2" id="KW-0285">Flavoprotein</keyword>
<dbReference type="Pfam" id="PF00111">
    <property type="entry name" value="Fer2"/>
    <property type="match status" value="1"/>
</dbReference>
<dbReference type="Pfam" id="PF00970">
    <property type="entry name" value="FAD_binding_6"/>
    <property type="match status" value="1"/>
</dbReference>
<evidence type="ECO:0000256" key="8">
    <source>
        <dbReference type="ARBA" id="ARBA00023014"/>
    </source>
</evidence>
<dbReference type="PANTHER" id="PTHR47354">
    <property type="entry name" value="NADH OXIDOREDUCTASE HCR"/>
    <property type="match status" value="1"/>
</dbReference>
<dbReference type="KEGG" id="fax:FUAX_30290"/>
<proteinExistence type="predicted"/>
<evidence type="ECO:0000256" key="6">
    <source>
        <dbReference type="ARBA" id="ARBA00023002"/>
    </source>
</evidence>
<evidence type="ECO:0000256" key="1">
    <source>
        <dbReference type="ARBA" id="ARBA00001974"/>
    </source>
</evidence>
<feature type="domain" description="2Fe-2S ferredoxin-type" evidence="9">
    <location>
        <begin position="270"/>
        <end position="358"/>
    </location>
</feature>
<dbReference type="EMBL" id="AP025314">
    <property type="protein sequence ID" value="BDD10597.1"/>
    <property type="molecule type" value="Genomic_DNA"/>
</dbReference>
<dbReference type="CDD" id="cd00207">
    <property type="entry name" value="fer2"/>
    <property type="match status" value="1"/>
</dbReference>
<reference evidence="11 12" key="1">
    <citation type="submission" date="2021-12" db="EMBL/GenBank/DDBJ databases">
        <title>Genome sequencing of bacteria with rrn-lacking chromosome and rrn-plasmid.</title>
        <authorList>
            <person name="Anda M."/>
            <person name="Iwasaki W."/>
        </authorList>
    </citation>
    <scope>NUCLEOTIDE SEQUENCE [LARGE SCALE GENOMIC DNA]</scope>
    <source>
        <strain evidence="11 12">DSM 100852</strain>
    </source>
</reference>
<name>A0AAU9CYQ2_9BACT</name>
<feature type="domain" description="FAD-binding FR-type" evidence="10">
    <location>
        <begin position="14"/>
        <end position="116"/>
    </location>
</feature>
<keyword evidence="12" id="KW-1185">Reference proteome</keyword>
<dbReference type="InterPro" id="IPR006058">
    <property type="entry name" value="2Fe2S_fd_BS"/>
</dbReference>
<dbReference type="GO" id="GO:0051537">
    <property type="term" value="F:2 iron, 2 sulfur cluster binding"/>
    <property type="evidence" value="ECO:0007669"/>
    <property type="project" value="UniProtKB-KW"/>
</dbReference>
<comment type="cofactor">
    <cofactor evidence="1">
        <name>FAD</name>
        <dbReference type="ChEBI" id="CHEBI:57692"/>
    </cofactor>
</comment>
<accession>A0AAU9CYQ2</accession>
<evidence type="ECO:0000256" key="2">
    <source>
        <dbReference type="ARBA" id="ARBA00022630"/>
    </source>
</evidence>
<evidence type="ECO:0000256" key="4">
    <source>
        <dbReference type="ARBA" id="ARBA00022723"/>
    </source>
</evidence>
<dbReference type="InterPro" id="IPR012675">
    <property type="entry name" value="Beta-grasp_dom_sf"/>
</dbReference>
<dbReference type="Proteomes" id="UP001348817">
    <property type="component" value="Chromosome"/>
</dbReference>
<dbReference type="Gene3D" id="3.40.50.80">
    <property type="entry name" value="Nucleotide-binding domain of ferredoxin-NADP reductase (FNR) module"/>
    <property type="match status" value="1"/>
</dbReference>
<gene>
    <name evidence="11" type="ORF">FUAX_30290</name>
</gene>
<keyword evidence="7" id="KW-0408">Iron</keyword>
<dbReference type="GO" id="GO:0016491">
    <property type="term" value="F:oxidoreductase activity"/>
    <property type="evidence" value="ECO:0007669"/>
    <property type="project" value="UniProtKB-KW"/>
</dbReference>
<dbReference type="PROSITE" id="PS51085">
    <property type="entry name" value="2FE2S_FER_2"/>
    <property type="match status" value="1"/>
</dbReference>